<feature type="compositionally biased region" description="Basic and acidic residues" evidence="1">
    <location>
        <begin position="309"/>
        <end position="329"/>
    </location>
</feature>
<organism evidence="2 3">
    <name type="scientific">Stichopus japonicus</name>
    <name type="common">Sea cucumber</name>
    <dbReference type="NCBI Taxonomy" id="307972"/>
    <lineage>
        <taxon>Eukaryota</taxon>
        <taxon>Metazoa</taxon>
        <taxon>Echinodermata</taxon>
        <taxon>Eleutherozoa</taxon>
        <taxon>Echinozoa</taxon>
        <taxon>Holothuroidea</taxon>
        <taxon>Aspidochirotacea</taxon>
        <taxon>Aspidochirotida</taxon>
        <taxon>Stichopodidae</taxon>
        <taxon>Apostichopus</taxon>
    </lineage>
</organism>
<name>A0A2G8LGS4_STIJA</name>
<reference evidence="2 3" key="1">
    <citation type="journal article" date="2017" name="PLoS Biol.">
        <title>The sea cucumber genome provides insights into morphological evolution and visceral regeneration.</title>
        <authorList>
            <person name="Zhang X."/>
            <person name="Sun L."/>
            <person name="Yuan J."/>
            <person name="Sun Y."/>
            <person name="Gao Y."/>
            <person name="Zhang L."/>
            <person name="Li S."/>
            <person name="Dai H."/>
            <person name="Hamel J.F."/>
            <person name="Liu C."/>
            <person name="Yu Y."/>
            <person name="Liu S."/>
            <person name="Lin W."/>
            <person name="Guo K."/>
            <person name="Jin S."/>
            <person name="Xu P."/>
            <person name="Storey K.B."/>
            <person name="Huan P."/>
            <person name="Zhang T."/>
            <person name="Zhou Y."/>
            <person name="Zhang J."/>
            <person name="Lin C."/>
            <person name="Li X."/>
            <person name="Xing L."/>
            <person name="Huo D."/>
            <person name="Sun M."/>
            <person name="Wang L."/>
            <person name="Mercier A."/>
            <person name="Li F."/>
            <person name="Yang H."/>
            <person name="Xiang J."/>
        </authorList>
    </citation>
    <scope>NUCLEOTIDE SEQUENCE [LARGE SCALE GENOMIC DNA]</scope>
    <source>
        <strain evidence="2">Shaxun</strain>
        <tissue evidence="2">Muscle</tissue>
    </source>
</reference>
<feature type="region of interest" description="Disordered" evidence="1">
    <location>
        <begin position="204"/>
        <end position="293"/>
    </location>
</feature>
<evidence type="ECO:0000313" key="3">
    <source>
        <dbReference type="Proteomes" id="UP000230750"/>
    </source>
</evidence>
<dbReference type="AlphaFoldDB" id="A0A2G8LGS4"/>
<feature type="region of interest" description="Disordered" evidence="1">
    <location>
        <begin position="19"/>
        <end position="114"/>
    </location>
</feature>
<feature type="region of interest" description="Disordered" evidence="1">
    <location>
        <begin position="309"/>
        <end position="372"/>
    </location>
</feature>
<evidence type="ECO:0000256" key="1">
    <source>
        <dbReference type="SAM" id="MobiDB-lite"/>
    </source>
</evidence>
<feature type="compositionally biased region" description="Basic and acidic residues" evidence="1">
    <location>
        <begin position="344"/>
        <end position="354"/>
    </location>
</feature>
<dbReference type="EMBL" id="MRZV01000083">
    <property type="protein sequence ID" value="PIK59454.1"/>
    <property type="molecule type" value="Genomic_DNA"/>
</dbReference>
<feature type="compositionally biased region" description="Basic and acidic residues" evidence="1">
    <location>
        <begin position="204"/>
        <end position="234"/>
    </location>
</feature>
<feature type="compositionally biased region" description="Basic and acidic residues" evidence="1">
    <location>
        <begin position="92"/>
        <end position="104"/>
    </location>
</feature>
<gene>
    <name evidence="2" type="ORF">BSL78_03667</name>
</gene>
<sequence>MTIYSTGGYVPTVFSLTNLPLPINSGHEAKKEPRKKSLKDKLSEKGIESLPSPKGFLQKSGMSKRGDEEGVRGSDKRQREITTWAETAQSKMTKEERNLKDARKNGSGGDGEEVTPTKAAFFRETLQPVSNQWQYVTIDGRSPVSKVKLTPSGSEYEISTDKQTVTNGQDIQADMTGYNGIGYSHVSNSLRRNDDNLVDVKVGMKEEREALDQDEGDLRRRESEIKSKDGRKDNGSPGGQASMTFERVMRNKMETEGLEQDTSRGIGPISRTEEGKAKGQSSPKHLRREIEDDVELNGSRELVRASLKEENKIQDRSLDVDWAGERGDCYPDTGGRTDDEVDDAGDRDPRDDTRPNSPRRKLRKSGSPVIVI</sequence>
<feature type="compositionally biased region" description="Basic and acidic residues" evidence="1">
    <location>
        <begin position="64"/>
        <end position="80"/>
    </location>
</feature>
<accession>A0A2G8LGS4</accession>
<evidence type="ECO:0000313" key="2">
    <source>
        <dbReference type="EMBL" id="PIK59454.1"/>
    </source>
</evidence>
<dbReference type="Proteomes" id="UP000230750">
    <property type="component" value="Unassembled WGS sequence"/>
</dbReference>
<keyword evidence="3" id="KW-1185">Reference proteome</keyword>
<proteinExistence type="predicted"/>
<protein>
    <submittedName>
        <fullName evidence="2">Uncharacterized protein</fullName>
    </submittedName>
</protein>
<comment type="caution">
    <text evidence="2">The sequence shown here is derived from an EMBL/GenBank/DDBJ whole genome shotgun (WGS) entry which is preliminary data.</text>
</comment>